<feature type="transmembrane region" description="Helical" evidence="1">
    <location>
        <begin position="44"/>
        <end position="63"/>
    </location>
</feature>
<dbReference type="eggNOG" id="ENOG502ZCPM">
    <property type="taxonomic scope" value="Bacteria"/>
</dbReference>
<sequence>MIPVGWSGFLAFVLFVAPGIVYDLRRARTAVPEKESTFREISRVALVSTLCSTPAVFLVLTVLQRIQSAGIDQVPTLQELLTLDLVLVETKLLGTVSVIVGFVAVSMLIAWGLGIRRKSWSRPNLSSTSGWTKALREQLPEGSIPEVTIGTHSGGLWKGRVVHYTADLELENREIVLRPPFEIQLGTEVKHPNPGWSSIVIPAKEISWMAVSYRRIETNTISPAVEPTANLTKD</sequence>
<feature type="transmembrane region" description="Helical" evidence="1">
    <location>
        <begin position="6"/>
        <end position="24"/>
    </location>
</feature>
<dbReference type="Pfam" id="PF19865">
    <property type="entry name" value="DUF6338"/>
    <property type="match status" value="1"/>
</dbReference>
<dbReference type="InterPro" id="IPR045919">
    <property type="entry name" value="DUF6338"/>
</dbReference>
<organism evidence="2 3">
    <name type="scientific">Corynebacterium efficiens (strain DSM 44549 / YS-314 / AJ 12310 / JCM 11189 / NBRC 100395)</name>
    <dbReference type="NCBI Taxonomy" id="196164"/>
    <lineage>
        <taxon>Bacteria</taxon>
        <taxon>Bacillati</taxon>
        <taxon>Actinomycetota</taxon>
        <taxon>Actinomycetes</taxon>
        <taxon>Mycobacteriales</taxon>
        <taxon>Corynebacteriaceae</taxon>
        <taxon>Corynebacterium</taxon>
    </lineage>
</organism>
<dbReference type="KEGG" id="cef:CE0264"/>
<keyword evidence="3" id="KW-1185">Reference proteome</keyword>
<evidence type="ECO:0000256" key="1">
    <source>
        <dbReference type="SAM" id="Phobius"/>
    </source>
</evidence>
<dbReference type="EMBL" id="BA000035">
    <property type="protein sequence ID" value="BAC17074.1"/>
    <property type="molecule type" value="Genomic_DNA"/>
</dbReference>
<name>Q8FTW4_COREF</name>
<evidence type="ECO:0000313" key="3">
    <source>
        <dbReference type="Proteomes" id="UP000001409"/>
    </source>
</evidence>
<proteinExistence type="predicted"/>
<dbReference type="RefSeq" id="WP_011074899.1">
    <property type="nucleotide sequence ID" value="NC_004369.1"/>
</dbReference>
<protein>
    <submittedName>
        <fullName evidence="2">Uncharacterized protein</fullName>
    </submittedName>
</protein>
<dbReference type="AlphaFoldDB" id="Q8FTW4"/>
<dbReference type="Proteomes" id="UP000001409">
    <property type="component" value="Chromosome"/>
</dbReference>
<accession>Q8FTW4</accession>
<dbReference type="OrthoDB" id="3619694at2"/>
<feature type="transmembrane region" description="Helical" evidence="1">
    <location>
        <begin position="92"/>
        <end position="113"/>
    </location>
</feature>
<dbReference type="HOGENOM" id="CLU_1014240_0_0_11"/>
<evidence type="ECO:0000313" key="2">
    <source>
        <dbReference type="EMBL" id="BAC17074.1"/>
    </source>
</evidence>
<reference evidence="2 3" key="1">
    <citation type="journal article" date="2003" name="Genome Res.">
        <title>Comparative complete genome sequence analysis of the amino acid replacements responsible for the thermostability of Corynebacterium efficiens.</title>
        <authorList>
            <person name="Nishio Y."/>
            <person name="Nakamura Y."/>
            <person name="Kawarabayasi Y."/>
            <person name="Usuda Y."/>
            <person name="Kimura E."/>
            <person name="Sugimoto S."/>
            <person name="Matsui K."/>
            <person name="Yamagishi A."/>
            <person name="Kikuchi H."/>
            <person name="Ikeo K."/>
            <person name="Gojobori T."/>
        </authorList>
    </citation>
    <scope>NUCLEOTIDE SEQUENCE [LARGE SCALE GENOMIC DNA]</scope>
    <source>
        <strain evidence="3">DSM 44549 / YS-314 / AJ 12310 / JCM 11189 / NBRC 100395</strain>
    </source>
</reference>
<keyword evidence="1" id="KW-0812">Transmembrane</keyword>
<keyword evidence="1" id="KW-0472">Membrane</keyword>
<keyword evidence="1" id="KW-1133">Transmembrane helix</keyword>